<keyword evidence="3" id="KW-0547">Nucleotide-binding</keyword>
<keyword evidence="6" id="KW-0030">Aminoacyl-tRNA synthetase</keyword>
<name>A0ABS2AN43_9ACTN</name>
<evidence type="ECO:0000256" key="4">
    <source>
        <dbReference type="ARBA" id="ARBA00022840"/>
    </source>
</evidence>
<keyword evidence="2" id="KW-0436">Ligase</keyword>
<dbReference type="Gene3D" id="3.30.70.380">
    <property type="entry name" value="Ferrodoxin-fold anticodon-binding domain"/>
    <property type="match status" value="1"/>
</dbReference>
<dbReference type="Gene3D" id="3.30.930.10">
    <property type="entry name" value="Bira Bifunctional Protein, Domain 2"/>
    <property type="match status" value="1"/>
</dbReference>
<gene>
    <name evidence="8" type="ORF">JIG36_37855</name>
</gene>
<dbReference type="SUPFAM" id="SSF54991">
    <property type="entry name" value="Anticodon-binding domain of PheRS"/>
    <property type="match status" value="1"/>
</dbReference>
<dbReference type="InterPro" id="IPR036690">
    <property type="entry name" value="Fdx_antiC-bd_sf"/>
</dbReference>
<dbReference type="PROSITE" id="PS51447">
    <property type="entry name" value="FDX_ACB"/>
    <property type="match status" value="1"/>
</dbReference>
<dbReference type="SUPFAM" id="SSF55681">
    <property type="entry name" value="Class II aaRS and biotin synthetases"/>
    <property type="match status" value="1"/>
</dbReference>
<protein>
    <recommendedName>
        <fullName evidence="7">FDX-ACB domain-containing protein</fullName>
    </recommendedName>
</protein>
<evidence type="ECO:0000313" key="8">
    <source>
        <dbReference type="EMBL" id="MBM2621284.1"/>
    </source>
</evidence>
<dbReference type="RefSeq" id="WP_203381249.1">
    <property type="nucleotide sequence ID" value="NZ_JAENHP010000018.1"/>
</dbReference>
<evidence type="ECO:0000256" key="6">
    <source>
        <dbReference type="ARBA" id="ARBA00023146"/>
    </source>
</evidence>
<evidence type="ECO:0000256" key="5">
    <source>
        <dbReference type="ARBA" id="ARBA00022917"/>
    </source>
</evidence>
<keyword evidence="9" id="KW-1185">Reference proteome</keyword>
<keyword evidence="5" id="KW-0648">Protein biosynthesis</keyword>
<evidence type="ECO:0000259" key="7">
    <source>
        <dbReference type="PROSITE" id="PS51447"/>
    </source>
</evidence>
<keyword evidence="4" id="KW-0067">ATP-binding</keyword>
<proteinExistence type="inferred from homology"/>
<dbReference type="EMBL" id="JAENHP010000018">
    <property type="protein sequence ID" value="MBM2621284.1"/>
    <property type="molecule type" value="Genomic_DNA"/>
</dbReference>
<evidence type="ECO:0000256" key="2">
    <source>
        <dbReference type="ARBA" id="ARBA00022598"/>
    </source>
</evidence>
<comment type="caution">
    <text evidence="8">The sequence shown here is derived from an EMBL/GenBank/DDBJ whole genome shotgun (WGS) entry which is preliminary data.</text>
</comment>
<feature type="domain" description="FDX-ACB" evidence="7">
    <location>
        <begin position="241"/>
        <end position="350"/>
    </location>
</feature>
<evidence type="ECO:0000256" key="3">
    <source>
        <dbReference type="ARBA" id="ARBA00022741"/>
    </source>
</evidence>
<dbReference type="InterPro" id="IPR002319">
    <property type="entry name" value="Phenylalanyl-tRNA_Synthase"/>
</dbReference>
<evidence type="ECO:0000313" key="9">
    <source>
        <dbReference type="Proteomes" id="UP000632138"/>
    </source>
</evidence>
<sequence>MSLTVRDLTDPAAGPHAMQTIVDTVVRAAHAQHPDATVVVHRGERIVDIADNYDRLGYSPAAAARDGRYSRYVDERRMLRSQTSALIPGALRELSVPEALIVCPGIVYRRDSIDRLHTGTPHQLDLWWVGSSPGSLITLVGAVMAAALPGAEWRTNPAVHPYTESGLEIEARVGDAWVEIGECGLAAAHVIGPDRHGLALGLGLDRLLMLRKGIDDIRLLRSDDPRVSGQMLDLAPYRPVSAQPAARRDLSVALPAGVTAEDLGDRVRELLGPDAHLVEEVAIESVTLPSALPLASRERLGIREGEVNVLLRVVLRDLRRALPKQTANALRDRLYAGLMGDRAWSGQQLAVDDGDSLAGQPGPVAA</sequence>
<dbReference type="SMART" id="SM00896">
    <property type="entry name" value="FDX-ACB"/>
    <property type="match status" value="1"/>
</dbReference>
<dbReference type="Proteomes" id="UP000632138">
    <property type="component" value="Unassembled WGS sequence"/>
</dbReference>
<organism evidence="8 9">
    <name type="scientific">Paractinoplanes ovalisporus</name>
    <dbReference type="NCBI Taxonomy" id="2810368"/>
    <lineage>
        <taxon>Bacteria</taxon>
        <taxon>Bacillati</taxon>
        <taxon>Actinomycetota</taxon>
        <taxon>Actinomycetes</taxon>
        <taxon>Micromonosporales</taxon>
        <taxon>Micromonosporaceae</taxon>
        <taxon>Paractinoplanes</taxon>
    </lineage>
</organism>
<dbReference type="InterPro" id="IPR005121">
    <property type="entry name" value="Fdx_antiC-bd"/>
</dbReference>
<dbReference type="Pfam" id="PF01409">
    <property type="entry name" value="tRNA-synt_2d"/>
    <property type="match status" value="1"/>
</dbReference>
<evidence type="ECO:0000256" key="1">
    <source>
        <dbReference type="ARBA" id="ARBA00008226"/>
    </source>
</evidence>
<comment type="similarity">
    <text evidence="1">Belongs to the class-II aminoacyl-tRNA synthetase family.</text>
</comment>
<dbReference type="InterPro" id="IPR045864">
    <property type="entry name" value="aa-tRNA-synth_II/BPL/LPL"/>
</dbReference>
<accession>A0ABS2AN43</accession>
<reference evidence="8 9" key="1">
    <citation type="submission" date="2021-01" db="EMBL/GenBank/DDBJ databases">
        <title>Actinoplanes sp. nov. LDG1-06 isolated from lichen.</title>
        <authorList>
            <person name="Saeng-In P."/>
            <person name="Phongsopitanun W."/>
            <person name="Kanchanasin P."/>
            <person name="Yuki M."/>
            <person name="Kudo T."/>
            <person name="Ohkuma M."/>
            <person name="Tanasupawat S."/>
        </authorList>
    </citation>
    <scope>NUCLEOTIDE SEQUENCE [LARGE SCALE GENOMIC DNA]</scope>
    <source>
        <strain evidence="8 9">LDG1-06</strain>
    </source>
</reference>